<dbReference type="PROSITE" id="PS50966">
    <property type="entry name" value="ZF_SWIM"/>
    <property type="match status" value="1"/>
</dbReference>
<evidence type="ECO:0000313" key="4">
    <source>
        <dbReference type="Proteomes" id="UP001152320"/>
    </source>
</evidence>
<accession>A0A9Q1BZI5</accession>
<name>A0A9Q1BZI5_HOLLE</name>
<reference evidence="3" key="1">
    <citation type="submission" date="2021-10" db="EMBL/GenBank/DDBJ databases">
        <title>Tropical sea cucumber genome reveals ecological adaptation and Cuvierian tubules defense mechanism.</title>
        <authorList>
            <person name="Chen T."/>
        </authorList>
    </citation>
    <scope>NUCLEOTIDE SEQUENCE</scope>
    <source>
        <strain evidence="3">Nanhai2018</strain>
        <tissue evidence="3">Muscle</tissue>
    </source>
</reference>
<comment type="caution">
    <text evidence="3">The sequence shown here is derived from an EMBL/GenBank/DDBJ whole genome shotgun (WGS) entry which is preliminary data.</text>
</comment>
<protein>
    <recommendedName>
        <fullName evidence="2">SWIM-type domain-containing protein</fullName>
    </recommendedName>
</protein>
<keyword evidence="1" id="KW-0863">Zinc-finger</keyword>
<dbReference type="EMBL" id="JAIZAY010000009">
    <property type="protein sequence ID" value="KAJ8036273.1"/>
    <property type="molecule type" value="Genomic_DNA"/>
</dbReference>
<dbReference type="OrthoDB" id="10005682at2759"/>
<dbReference type="AlphaFoldDB" id="A0A9Q1BZI5"/>
<dbReference type="InterPro" id="IPR007527">
    <property type="entry name" value="Znf_SWIM"/>
</dbReference>
<evidence type="ECO:0000259" key="2">
    <source>
        <dbReference type="PROSITE" id="PS50966"/>
    </source>
</evidence>
<feature type="domain" description="SWIM-type" evidence="2">
    <location>
        <begin position="34"/>
        <end position="70"/>
    </location>
</feature>
<keyword evidence="4" id="KW-1185">Reference proteome</keyword>
<dbReference type="PANTHER" id="PTHR47526">
    <property type="entry name" value="ATP-DEPENDENT DNA HELICASE"/>
    <property type="match status" value="1"/>
</dbReference>
<keyword evidence="1" id="KW-0479">Metal-binding</keyword>
<gene>
    <name evidence="3" type="ORF">HOLleu_20199</name>
</gene>
<dbReference type="PANTHER" id="PTHR47526:SF3">
    <property type="entry name" value="PHD-TYPE DOMAIN-CONTAINING PROTEIN"/>
    <property type="match status" value="1"/>
</dbReference>
<sequence length="96" mass="10613">MEEMTTVKPTGQRFLTGQGLSVILERLNDKPHHPWVAVQKNGTVTAAHCDCMAGLGESCSHVAALLFKIETAVRMGYTKSVSTDQLYQQNQCFTKK</sequence>
<dbReference type="Proteomes" id="UP001152320">
    <property type="component" value="Chromosome 9"/>
</dbReference>
<evidence type="ECO:0000256" key="1">
    <source>
        <dbReference type="PROSITE-ProRule" id="PRU00325"/>
    </source>
</evidence>
<keyword evidence="1" id="KW-0862">Zinc</keyword>
<dbReference type="GO" id="GO:0008270">
    <property type="term" value="F:zinc ion binding"/>
    <property type="evidence" value="ECO:0007669"/>
    <property type="project" value="UniProtKB-KW"/>
</dbReference>
<evidence type="ECO:0000313" key="3">
    <source>
        <dbReference type="EMBL" id="KAJ8036273.1"/>
    </source>
</evidence>
<proteinExistence type="predicted"/>
<organism evidence="3 4">
    <name type="scientific">Holothuria leucospilota</name>
    <name type="common">Black long sea cucumber</name>
    <name type="synonym">Mertensiothuria leucospilota</name>
    <dbReference type="NCBI Taxonomy" id="206669"/>
    <lineage>
        <taxon>Eukaryota</taxon>
        <taxon>Metazoa</taxon>
        <taxon>Echinodermata</taxon>
        <taxon>Eleutherozoa</taxon>
        <taxon>Echinozoa</taxon>
        <taxon>Holothuroidea</taxon>
        <taxon>Aspidochirotacea</taxon>
        <taxon>Aspidochirotida</taxon>
        <taxon>Holothuriidae</taxon>
        <taxon>Holothuria</taxon>
    </lineage>
</organism>